<sequence length="43" mass="4857">MKMKDFGSPAIENKCFTILDALSFADYGKKQEISLSTAFYKDC</sequence>
<proteinExistence type="predicted"/>
<keyword evidence="2" id="KW-1185">Reference proteome</keyword>
<comment type="caution">
    <text evidence="1">The sequence shown here is derived from an EMBL/GenBank/DDBJ whole genome shotgun (WGS) entry which is preliminary data.</text>
</comment>
<accession>A0ABS4I4X2</accession>
<reference evidence="1 2" key="1">
    <citation type="submission" date="2021-03" db="EMBL/GenBank/DDBJ databases">
        <title>Genomic Encyclopedia of Type Strains, Phase IV (KMG-IV): sequencing the most valuable type-strain genomes for metagenomic binning, comparative biology and taxonomic classification.</title>
        <authorList>
            <person name="Goeker M."/>
        </authorList>
    </citation>
    <scope>NUCLEOTIDE SEQUENCE [LARGE SCALE GENOMIC DNA]</scope>
    <source>
        <strain evidence="1 2">DSM 24950</strain>
    </source>
</reference>
<dbReference type="RefSeq" id="WP_275691020.1">
    <property type="nucleotide sequence ID" value="NZ_JAAOZR010000011.1"/>
</dbReference>
<evidence type="ECO:0000313" key="1">
    <source>
        <dbReference type="EMBL" id="MBP1965967.1"/>
    </source>
</evidence>
<gene>
    <name evidence="1" type="ORF">J2Z65_005212</name>
</gene>
<name>A0ABS4I4X2_9BACL</name>
<dbReference type="EMBL" id="JAGGKV010000017">
    <property type="protein sequence ID" value="MBP1965967.1"/>
    <property type="molecule type" value="Genomic_DNA"/>
</dbReference>
<evidence type="ECO:0000313" key="2">
    <source>
        <dbReference type="Proteomes" id="UP001519344"/>
    </source>
</evidence>
<dbReference type="Proteomes" id="UP001519344">
    <property type="component" value="Unassembled WGS sequence"/>
</dbReference>
<protein>
    <submittedName>
        <fullName evidence="1">Uncharacterized protein</fullName>
    </submittedName>
</protein>
<organism evidence="1 2">
    <name type="scientific">Paenibacillus aceris</name>
    <dbReference type="NCBI Taxonomy" id="869555"/>
    <lineage>
        <taxon>Bacteria</taxon>
        <taxon>Bacillati</taxon>
        <taxon>Bacillota</taxon>
        <taxon>Bacilli</taxon>
        <taxon>Bacillales</taxon>
        <taxon>Paenibacillaceae</taxon>
        <taxon>Paenibacillus</taxon>
    </lineage>
</organism>